<dbReference type="InterPro" id="IPR011712">
    <property type="entry name" value="Sig_transdc_His_kin_sub3_dim/P"/>
</dbReference>
<evidence type="ECO:0000313" key="4">
    <source>
        <dbReference type="Proteomes" id="UP001612915"/>
    </source>
</evidence>
<evidence type="ECO:0000259" key="1">
    <source>
        <dbReference type="Pfam" id="PF07730"/>
    </source>
</evidence>
<dbReference type="EMBL" id="JBITLV010000003">
    <property type="protein sequence ID" value="MFI7587399.1"/>
    <property type="molecule type" value="Genomic_DNA"/>
</dbReference>
<dbReference type="InterPro" id="IPR035965">
    <property type="entry name" value="PAS-like_dom_sf"/>
</dbReference>
<keyword evidence="4" id="KW-1185">Reference proteome</keyword>
<protein>
    <submittedName>
        <fullName evidence="3">Histidine kinase</fullName>
    </submittedName>
</protein>
<dbReference type="Proteomes" id="UP001612915">
    <property type="component" value="Unassembled WGS sequence"/>
</dbReference>
<dbReference type="SUPFAM" id="SSF55785">
    <property type="entry name" value="PYP-like sensor domain (PAS domain)"/>
    <property type="match status" value="1"/>
</dbReference>
<keyword evidence="3" id="KW-0808">Transferase</keyword>
<sequence length="356" mass="38626">MTASDDIGFEARLAVSQELLAAAFEQSPTGMVLLRQDGGPPVVVQANAALESTLGRPVQSLPSEDLRRLAGSLKDPFPYRHPDGRVRWLRTWHAVLDVPRDTGRDVLVLVHVLDATADHEAQRMRGQRAATAESAARLATSVLSGGDTAEVYRTLVDDVAATFEAVDVFVGLPVPDDGLLVPLAVAGPWSAGSGSRHVGHDRVRRLLDADRLREQELMDFASRRPPAETVAVWLSEHPRTHGVLLVTREVAQPLATDEVDVLSGLARQAGLAVELGDALVDQEQLAVLQERHRIARDLNDTVMQDLIALSYELSAQPASDDLRGRLDRVLGVVEASVLKLRDIVIRLSQPVSARTP</sequence>
<dbReference type="InterPro" id="IPR000014">
    <property type="entry name" value="PAS"/>
</dbReference>
<feature type="domain" description="Signal transduction histidine kinase subgroup 3 dimerisation and phosphoacceptor" evidence="1">
    <location>
        <begin position="290"/>
        <end position="349"/>
    </location>
</feature>
<dbReference type="RefSeq" id="WP_398279016.1">
    <property type="nucleotide sequence ID" value="NZ_JBITLV010000003.1"/>
</dbReference>
<dbReference type="Gene3D" id="1.20.5.1930">
    <property type="match status" value="1"/>
</dbReference>
<evidence type="ECO:0000259" key="2">
    <source>
        <dbReference type="Pfam" id="PF13188"/>
    </source>
</evidence>
<name>A0ABW8ALY8_9ACTN</name>
<dbReference type="InterPro" id="IPR029016">
    <property type="entry name" value="GAF-like_dom_sf"/>
</dbReference>
<dbReference type="Pfam" id="PF13188">
    <property type="entry name" value="PAS_8"/>
    <property type="match status" value="1"/>
</dbReference>
<comment type="caution">
    <text evidence="3">The sequence shown here is derived from an EMBL/GenBank/DDBJ whole genome shotgun (WGS) entry which is preliminary data.</text>
</comment>
<proteinExistence type="predicted"/>
<dbReference type="GO" id="GO:0016301">
    <property type="term" value="F:kinase activity"/>
    <property type="evidence" value="ECO:0007669"/>
    <property type="project" value="UniProtKB-KW"/>
</dbReference>
<organism evidence="3 4">
    <name type="scientific">Spongisporangium articulatum</name>
    <dbReference type="NCBI Taxonomy" id="3362603"/>
    <lineage>
        <taxon>Bacteria</taxon>
        <taxon>Bacillati</taxon>
        <taxon>Actinomycetota</taxon>
        <taxon>Actinomycetes</taxon>
        <taxon>Kineosporiales</taxon>
        <taxon>Kineosporiaceae</taxon>
        <taxon>Spongisporangium</taxon>
    </lineage>
</organism>
<evidence type="ECO:0000313" key="3">
    <source>
        <dbReference type="EMBL" id="MFI7587399.1"/>
    </source>
</evidence>
<dbReference type="Pfam" id="PF07730">
    <property type="entry name" value="HisKA_3"/>
    <property type="match status" value="1"/>
</dbReference>
<gene>
    <name evidence="3" type="ORF">ACIB24_10025</name>
</gene>
<keyword evidence="3" id="KW-0418">Kinase</keyword>
<dbReference type="Gene3D" id="3.30.450.40">
    <property type="match status" value="1"/>
</dbReference>
<feature type="domain" description="PAS" evidence="2">
    <location>
        <begin position="18"/>
        <end position="77"/>
    </location>
</feature>
<reference evidence="3 4" key="1">
    <citation type="submission" date="2024-10" db="EMBL/GenBank/DDBJ databases">
        <title>The Natural Products Discovery Center: Release of the First 8490 Sequenced Strains for Exploring Actinobacteria Biosynthetic Diversity.</title>
        <authorList>
            <person name="Kalkreuter E."/>
            <person name="Kautsar S.A."/>
            <person name="Yang D."/>
            <person name="Bader C.D."/>
            <person name="Teijaro C.N."/>
            <person name="Fluegel L."/>
            <person name="Davis C.M."/>
            <person name="Simpson J.R."/>
            <person name="Lauterbach L."/>
            <person name="Steele A.D."/>
            <person name="Gui C."/>
            <person name="Meng S."/>
            <person name="Li G."/>
            <person name="Viehrig K."/>
            <person name="Ye F."/>
            <person name="Su P."/>
            <person name="Kiefer A.F."/>
            <person name="Nichols A."/>
            <person name="Cepeda A.J."/>
            <person name="Yan W."/>
            <person name="Fan B."/>
            <person name="Jiang Y."/>
            <person name="Adhikari A."/>
            <person name="Zheng C.-J."/>
            <person name="Schuster L."/>
            <person name="Cowan T.M."/>
            <person name="Smanski M.J."/>
            <person name="Chevrette M.G."/>
            <person name="De Carvalho L.P.S."/>
            <person name="Shen B."/>
        </authorList>
    </citation>
    <scope>NUCLEOTIDE SEQUENCE [LARGE SCALE GENOMIC DNA]</scope>
    <source>
        <strain evidence="3 4">NPDC049639</strain>
    </source>
</reference>
<accession>A0ABW8ALY8</accession>